<dbReference type="AlphaFoldDB" id="A0A0F4YJW8"/>
<proteinExistence type="predicted"/>
<feature type="region of interest" description="Disordered" evidence="1">
    <location>
        <begin position="148"/>
        <end position="238"/>
    </location>
</feature>
<sequence length="317" mass="34661">MSSLPCLNFLPFNAGRTMKAAKSSRIFFGTKKKRLILVSSILSGMENHKFFRVDLSSGSSFRSLRSLRPLWSAIKSAIAWTGLLARKKMQLRSRKRTVGFDITAKSSRKPTRSTRSTTPTDRTQAALLPKTRQLRARAADMLRVHRPAHHYHAADPGSGGAFSRDEGEEEEQEDDDDDDDKEPEHEEAPRSSLAALQLSAVRRASHKGGSLPETVPRRQETTRPTHQTQSRRISPPVGVVHLPDLLVRTHPPAQEGNASAAGNLQSVRASGAVSITDCPGTRGTHALSLTAAIRSGSAGRRARRSSRTLARRVQGAS</sequence>
<evidence type="ECO:0000256" key="1">
    <source>
        <dbReference type="SAM" id="MobiDB-lite"/>
    </source>
</evidence>
<dbReference type="RefSeq" id="XP_013324758.1">
    <property type="nucleotide sequence ID" value="XM_013469304.1"/>
</dbReference>
<accession>A0A0F4YJW8</accession>
<protein>
    <submittedName>
        <fullName evidence="2">Uncharacterized protein</fullName>
    </submittedName>
</protein>
<evidence type="ECO:0000313" key="3">
    <source>
        <dbReference type="Proteomes" id="UP000053958"/>
    </source>
</evidence>
<feature type="region of interest" description="Disordered" evidence="1">
    <location>
        <begin position="289"/>
        <end position="317"/>
    </location>
</feature>
<feature type="compositionally biased region" description="Acidic residues" evidence="1">
    <location>
        <begin position="166"/>
        <end position="181"/>
    </location>
</feature>
<feature type="compositionally biased region" description="Basic residues" evidence="1">
    <location>
        <begin position="300"/>
        <end position="310"/>
    </location>
</feature>
<organism evidence="2 3">
    <name type="scientific">Rasamsonia emersonii (strain ATCC 16479 / CBS 393.64 / IMI 116815)</name>
    <dbReference type="NCBI Taxonomy" id="1408163"/>
    <lineage>
        <taxon>Eukaryota</taxon>
        <taxon>Fungi</taxon>
        <taxon>Dikarya</taxon>
        <taxon>Ascomycota</taxon>
        <taxon>Pezizomycotina</taxon>
        <taxon>Eurotiomycetes</taxon>
        <taxon>Eurotiomycetidae</taxon>
        <taxon>Eurotiales</taxon>
        <taxon>Trichocomaceae</taxon>
        <taxon>Rasamsonia</taxon>
    </lineage>
</organism>
<feature type="region of interest" description="Disordered" evidence="1">
    <location>
        <begin position="100"/>
        <end position="132"/>
    </location>
</feature>
<dbReference type="Proteomes" id="UP000053958">
    <property type="component" value="Unassembled WGS sequence"/>
</dbReference>
<name>A0A0F4YJW8_RASE3</name>
<dbReference type="GeneID" id="25320183"/>
<comment type="caution">
    <text evidence="2">The sequence shown here is derived from an EMBL/GenBank/DDBJ whole genome shotgun (WGS) entry which is preliminary data.</text>
</comment>
<reference evidence="2 3" key="1">
    <citation type="submission" date="2015-04" db="EMBL/GenBank/DDBJ databases">
        <authorList>
            <person name="Heijne W.H."/>
            <person name="Fedorova N.D."/>
            <person name="Nierman W.C."/>
            <person name="Vollebregt A.W."/>
            <person name="Zhao Z."/>
            <person name="Wu L."/>
            <person name="Kumar M."/>
            <person name="Stam H."/>
            <person name="van den Berg M.A."/>
            <person name="Pel H.J."/>
        </authorList>
    </citation>
    <scope>NUCLEOTIDE SEQUENCE [LARGE SCALE GENOMIC DNA]</scope>
    <source>
        <strain evidence="2 3">CBS 393.64</strain>
    </source>
</reference>
<feature type="compositionally biased region" description="Low complexity" evidence="1">
    <location>
        <begin position="113"/>
        <end position="123"/>
    </location>
</feature>
<gene>
    <name evidence="2" type="ORF">T310_7918</name>
</gene>
<feature type="non-terminal residue" evidence="2">
    <location>
        <position position="317"/>
    </location>
</feature>
<evidence type="ECO:0000313" key="2">
    <source>
        <dbReference type="EMBL" id="KKA18146.1"/>
    </source>
</evidence>
<keyword evidence="3" id="KW-1185">Reference proteome</keyword>
<dbReference type="EMBL" id="LASV01000491">
    <property type="protein sequence ID" value="KKA18146.1"/>
    <property type="molecule type" value="Genomic_DNA"/>
</dbReference>
<feature type="compositionally biased region" description="Low complexity" evidence="1">
    <location>
        <begin position="290"/>
        <end position="299"/>
    </location>
</feature>